<evidence type="ECO:0008006" key="3">
    <source>
        <dbReference type="Google" id="ProtNLM"/>
    </source>
</evidence>
<sequence>MRPRLKSDVLYVPTGDGVHVFGAGADLALRGRSAYQWLDRLAPHLDGSVELDDLVGRLPDDKRQVVHSLVGQLHAAGCLIDAEEELPHRLTRRELETYASEIAFIEYHCDSAARRFETYRDSEVVVVGAGPVFVSLVCSALRSGVRQLRAVCTEKAVTNAERLAELTAEAAARDPEQTFRHVACDKGGLERLVGQVGAVIHVADGSGVDRALRLDELCRNAGTLLVQGLVVDDVAWLGPAGADWRSAWLRLDARRPFRPNAFLTGPAAAVVAAHLGLAAFTTLTGIVGAMDAAHGARKVTRIDLETLRTSTHAFLLHPAAAPARPETRKEFRRRIERLGAAAPLDEDTFSRRAARCFDPYIGVLRALDEREFTQVPLNVTEAVPRAEGEAPVHGAGTGFAAARRDAALRGLASYAAHHPDERRYGPGGTVWGWALDERRAEAVAACRVFTTDHEVGVAARLSWDEGVADGLAQQCVRLALRDVAEGRSRPRPVRLRPDAMDPGERRLLDLLSASRGSVEVADIGEALGVPVLAWWQGGRPAAATCGEDAVVEGLRAALLDRQSVMTGESAYAPARRGLLGAPVTCDDSAELPVPAGPERMVEALRSRGARPLVVPLDHDPAVHEVLPFVVRVVIADEAGDEDGPAGAVRRVEARGDA</sequence>
<organism evidence="1 2">
    <name type="scientific">Streptomyces nigrescens</name>
    <dbReference type="NCBI Taxonomy" id="1920"/>
    <lineage>
        <taxon>Bacteria</taxon>
        <taxon>Bacillati</taxon>
        <taxon>Actinomycetota</taxon>
        <taxon>Actinomycetes</taxon>
        <taxon>Kitasatosporales</taxon>
        <taxon>Streptomycetaceae</taxon>
        <taxon>Streptomyces</taxon>
    </lineage>
</organism>
<reference evidence="1" key="1">
    <citation type="submission" date="2022-06" db="EMBL/GenBank/DDBJ databases">
        <title>Complete genome sequence of Streptomyces nigrescens HEK616.</title>
        <authorList>
            <person name="Asamizu S."/>
            <person name="Onaka H."/>
        </authorList>
    </citation>
    <scope>NUCLEOTIDE SEQUENCE</scope>
    <source>
        <strain evidence="1">HEK616</strain>
    </source>
</reference>
<evidence type="ECO:0000313" key="2">
    <source>
        <dbReference type="Proteomes" id="UP001059597"/>
    </source>
</evidence>
<dbReference type="Gene3D" id="3.90.930.60">
    <property type="match status" value="1"/>
</dbReference>
<dbReference type="EMBL" id="AP026073">
    <property type="protein sequence ID" value="BDM70235.1"/>
    <property type="molecule type" value="Genomic_DNA"/>
</dbReference>
<evidence type="ECO:0000313" key="1">
    <source>
        <dbReference type="EMBL" id="BDM70235.1"/>
    </source>
</evidence>
<dbReference type="Proteomes" id="UP001059597">
    <property type="component" value="Chromosome"/>
</dbReference>
<proteinExistence type="predicted"/>
<gene>
    <name evidence="1" type="ORF">HEK616_37220</name>
</gene>
<name>A0ABM7ZVP4_STRNI</name>
<dbReference type="Gene3D" id="3.40.50.720">
    <property type="entry name" value="NAD(P)-binding Rossmann-like Domain"/>
    <property type="match status" value="1"/>
</dbReference>
<protein>
    <recommendedName>
        <fullName evidence="3">Thiazole-containing bacteriocin maturation protein</fullName>
    </recommendedName>
</protein>
<keyword evidence="2" id="KW-1185">Reference proteome</keyword>
<accession>A0ABM7ZVP4</accession>